<sequence>MLFKQWNEFSIPRHELDYPALSAKEDSLQSLPVPTVEITEGIDFTQFKTVYLTTKVMKPLFPLKFLDAQEIGSVKMTLRISGSRQEALEHSWNFNENFPNEFDPALHTDESTSERSYTFDFPIHHIPNNNSALLVVDENFLKLSPIFDNVLAKKLISLASPDLRLFILGTSDKISATKRLGSSDSSLTPPEFIGGFIGGLFANLVMGSALPFDSIVVVSEGPTGFEKISQESMDELLTSMSQEWGSGIDTTAYKEECRRCWRYDGAAMSTQSGLYI</sequence>
<proteinExistence type="predicted"/>
<dbReference type="Pfam" id="PF10450">
    <property type="entry name" value="POC1"/>
    <property type="match status" value="1"/>
</dbReference>
<dbReference type="Gene3D" id="3.40.50.12120">
    <property type="entry name" value="POC1 chaperone"/>
    <property type="match status" value="1"/>
</dbReference>
<evidence type="ECO:0000313" key="1">
    <source>
        <dbReference type="EMBL" id="GMM56365.1"/>
    </source>
</evidence>
<dbReference type="Proteomes" id="UP001377567">
    <property type="component" value="Unassembled WGS sequence"/>
</dbReference>
<keyword evidence="2" id="KW-1185">Reference proteome</keyword>
<dbReference type="InterPro" id="IPR018855">
    <property type="entry name" value="Psome_chaperone_1_fun"/>
</dbReference>
<gene>
    <name evidence="1" type="ORF">DAKH74_029810</name>
</gene>
<protein>
    <submittedName>
        <fullName evidence="1">Pba1 protein</fullName>
    </submittedName>
</protein>
<accession>A0AAV5RXM2</accession>
<comment type="caution">
    <text evidence="1">The sequence shown here is derived from an EMBL/GenBank/DDBJ whole genome shotgun (WGS) entry which is preliminary data.</text>
</comment>
<dbReference type="GO" id="GO:0043248">
    <property type="term" value="P:proteasome assembly"/>
    <property type="evidence" value="ECO:0007669"/>
    <property type="project" value="InterPro"/>
</dbReference>
<dbReference type="InterPro" id="IPR038605">
    <property type="entry name" value="Pba1_sf"/>
</dbReference>
<name>A0AAV5RXM2_MAUHU</name>
<evidence type="ECO:0000313" key="2">
    <source>
        <dbReference type="Proteomes" id="UP001377567"/>
    </source>
</evidence>
<reference evidence="1 2" key="1">
    <citation type="journal article" date="2023" name="Elife">
        <title>Identification of key yeast species and microbe-microbe interactions impacting larval growth of Drosophila in the wild.</title>
        <authorList>
            <person name="Mure A."/>
            <person name="Sugiura Y."/>
            <person name="Maeda R."/>
            <person name="Honda K."/>
            <person name="Sakurai N."/>
            <person name="Takahashi Y."/>
            <person name="Watada M."/>
            <person name="Katoh T."/>
            <person name="Gotoh A."/>
            <person name="Gotoh Y."/>
            <person name="Taniguchi I."/>
            <person name="Nakamura K."/>
            <person name="Hayashi T."/>
            <person name="Katayama T."/>
            <person name="Uemura T."/>
            <person name="Hattori Y."/>
        </authorList>
    </citation>
    <scope>NUCLEOTIDE SEQUENCE [LARGE SCALE GENOMIC DNA]</scope>
    <source>
        <strain evidence="1 2">KH-74</strain>
    </source>
</reference>
<dbReference type="EMBL" id="BTGD01000008">
    <property type="protein sequence ID" value="GMM56365.1"/>
    <property type="molecule type" value="Genomic_DNA"/>
</dbReference>
<organism evidence="1 2">
    <name type="scientific">Maudiozyma humilis</name>
    <name type="common">Sour dough yeast</name>
    <name type="synonym">Kazachstania humilis</name>
    <dbReference type="NCBI Taxonomy" id="51915"/>
    <lineage>
        <taxon>Eukaryota</taxon>
        <taxon>Fungi</taxon>
        <taxon>Dikarya</taxon>
        <taxon>Ascomycota</taxon>
        <taxon>Saccharomycotina</taxon>
        <taxon>Saccharomycetes</taxon>
        <taxon>Saccharomycetales</taxon>
        <taxon>Saccharomycetaceae</taxon>
        <taxon>Maudiozyma</taxon>
    </lineage>
</organism>
<dbReference type="AlphaFoldDB" id="A0AAV5RXM2"/>